<dbReference type="GO" id="GO:0030245">
    <property type="term" value="P:cellulose catabolic process"/>
    <property type="evidence" value="ECO:0007669"/>
    <property type="project" value="UniProtKB-KW"/>
</dbReference>
<dbReference type="PROSITE" id="PS00698">
    <property type="entry name" value="GH9_3"/>
    <property type="match status" value="1"/>
</dbReference>
<dbReference type="PANTHER" id="PTHR22298">
    <property type="entry name" value="ENDO-1,4-BETA-GLUCANASE"/>
    <property type="match status" value="1"/>
</dbReference>
<keyword evidence="12" id="KW-1185">Reference proteome</keyword>
<feature type="domain" description="Glycoside hydrolase family 9" evidence="9">
    <location>
        <begin position="125"/>
        <end position="576"/>
    </location>
</feature>
<dbReference type="Proteomes" id="UP000436006">
    <property type="component" value="Unassembled WGS sequence"/>
</dbReference>
<evidence type="ECO:0000256" key="4">
    <source>
        <dbReference type="ARBA" id="ARBA00023295"/>
    </source>
</evidence>
<dbReference type="InterPro" id="IPR004197">
    <property type="entry name" value="Cellulase_Ig-like"/>
</dbReference>
<accession>A0A7K1SF94</accession>
<comment type="catalytic activity">
    <reaction evidence="8">
        <text>Endohydrolysis of (1-&gt;4)-beta-D-glucosidic linkages in cellulose, lichenin and cereal beta-D-glucans.</text>
        <dbReference type="EC" id="3.2.1.4"/>
    </reaction>
</comment>
<dbReference type="InterPro" id="IPR008928">
    <property type="entry name" value="6-hairpin_glycosidase_sf"/>
</dbReference>
<evidence type="ECO:0000313" key="12">
    <source>
        <dbReference type="Proteomes" id="UP000436006"/>
    </source>
</evidence>
<keyword evidence="3 6" id="KW-0119">Carbohydrate metabolism</keyword>
<feature type="active site" evidence="7">
    <location>
        <position position="555"/>
    </location>
</feature>
<dbReference type="EMBL" id="WPIN01000007">
    <property type="protein sequence ID" value="MVM32378.1"/>
    <property type="molecule type" value="Genomic_DNA"/>
</dbReference>
<evidence type="ECO:0000256" key="5">
    <source>
        <dbReference type="ARBA" id="ARBA00023326"/>
    </source>
</evidence>
<evidence type="ECO:0000256" key="6">
    <source>
        <dbReference type="PROSITE-ProRule" id="PRU10059"/>
    </source>
</evidence>
<evidence type="ECO:0000259" key="9">
    <source>
        <dbReference type="Pfam" id="PF00759"/>
    </source>
</evidence>
<proteinExistence type="inferred from homology"/>
<dbReference type="Gene3D" id="2.60.40.10">
    <property type="entry name" value="Immunoglobulins"/>
    <property type="match status" value="1"/>
</dbReference>
<evidence type="ECO:0000256" key="8">
    <source>
        <dbReference type="RuleBase" id="RU361166"/>
    </source>
</evidence>
<dbReference type="Pfam" id="PF00759">
    <property type="entry name" value="Glyco_hydro_9"/>
    <property type="match status" value="1"/>
</dbReference>
<name>A0A7K1SF94_9BACT</name>
<dbReference type="AlphaFoldDB" id="A0A7K1SF94"/>
<evidence type="ECO:0000256" key="2">
    <source>
        <dbReference type="ARBA" id="ARBA00022801"/>
    </source>
</evidence>
<dbReference type="PROSITE" id="PS00592">
    <property type="entry name" value="GH9_2"/>
    <property type="match status" value="1"/>
</dbReference>
<dbReference type="InterPro" id="IPR014756">
    <property type="entry name" value="Ig_E-set"/>
</dbReference>
<evidence type="ECO:0000256" key="1">
    <source>
        <dbReference type="ARBA" id="ARBA00007072"/>
    </source>
</evidence>
<dbReference type="InterPro" id="IPR012341">
    <property type="entry name" value="6hp_glycosidase-like_sf"/>
</dbReference>
<dbReference type="GO" id="GO:0008810">
    <property type="term" value="F:cellulase activity"/>
    <property type="evidence" value="ECO:0007669"/>
    <property type="project" value="UniProtKB-EC"/>
</dbReference>
<dbReference type="RefSeq" id="WP_157587100.1">
    <property type="nucleotide sequence ID" value="NZ_WPIN01000007.1"/>
</dbReference>
<feature type="active site" evidence="6">
    <location>
        <position position="510"/>
    </location>
</feature>
<evidence type="ECO:0000259" key="10">
    <source>
        <dbReference type="Pfam" id="PF02927"/>
    </source>
</evidence>
<dbReference type="CDD" id="cd02850">
    <property type="entry name" value="E_set_Cellulase_N"/>
    <property type="match status" value="1"/>
</dbReference>
<protein>
    <recommendedName>
        <fullName evidence="8">Endoglucanase</fullName>
        <ecNumber evidence="8">3.2.1.4</ecNumber>
    </recommendedName>
</protein>
<dbReference type="InterPro" id="IPR018221">
    <property type="entry name" value="Glyco_hydro_9_His_AS"/>
</dbReference>
<evidence type="ECO:0000256" key="7">
    <source>
        <dbReference type="PROSITE-ProRule" id="PRU10060"/>
    </source>
</evidence>
<dbReference type="InterPro" id="IPR001701">
    <property type="entry name" value="Glyco_hydro_9"/>
</dbReference>
<comment type="caution">
    <text evidence="11">The sequence shown here is derived from an EMBL/GenBank/DDBJ whole genome shotgun (WGS) entry which is preliminary data.</text>
</comment>
<comment type="similarity">
    <text evidence="1 6 8">Belongs to the glycosyl hydrolase 9 (cellulase E) family.</text>
</comment>
<evidence type="ECO:0000313" key="11">
    <source>
        <dbReference type="EMBL" id="MVM32378.1"/>
    </source>
</evidence>
<keyword evidence="4 6" id="KW-0326">Glycosidase</keyword>
<dbReference type="InterPro" id="IPR033126">
    <property type="entry name" value="Glyco_hydro_9_Asp/Glu_AS"/>
</dbReference>
<gene>
    <name evidence="11" type="ORF">GO755_20190</name>
</gene>
<organism evidence="11 12">
    <name type="scientific">Spirosoma arboris</name>
    <dbReference type="NCBI Taxonomy" id="2682092"/>
    <lineage>
        <taxon>Bacteria</taxon>
        <taxon>Pseudomonadati</taxon>
        <taxon>Bacteroidota</taxon>
        <taxon>Cytophagia</taxon>
        <taxon>Cytophagales</taxon>
        <taxon>Cytophagaceae</taxon>
        <taxon>Spirosoma</taxon>
    </lineage>
</organism>
<keyword evidence="2 6" id="KW-0378">Hydrolase</keyword>
<feature type="domain" description="Cellulase Ig-like" evidence="10">
    <location>
        <begin position="28"/>
        <end position="106"/>
    </location>
</feature>
<evidence type="ECO:0000256" key="3">
    <source>
        <dbReference type="ARBA" id="ARBA00023277"/>
    </source>
</evidence>
<dbReference type="Pfam" id="PF02927">
    <property type="entry name" value="CelD_N"/>
    <property type="match status" value="1"/>
</dbReference>
<dbReference type="SUPFAM" id="SSF48208">
    <property type="entry name" value="Six-hairpin glycosidases"/>
    <property type="match status" value="1"/>
</dbReference>
<dbReference type="InterPro" id="IPR013783">
    <property type="entry name" value="Ig-like_fold"/>
</dbReference>
<dbReference type="Gene3D" id="1.50.10.10">
    <property type="match status" value="1"/>
</dbReference>
<keyword evidence="8" id="KW-0136">Cellulose degradation</keyword>
<keyword evidence="5 6" id="KW-0624">Polysaccharide degradation</keyword>
<reference evidence="11 12" key="1">
    <citation type="submission" date="2019-12" db="EMBL/GenBank/DDBJ databases">
        <title>Spirosoma sp. HMF4905 genome sequencing and assembly.</title>
        <authorList>
            <person name="Kang H."/>
            <person name="Cha I."/>
            <person name="Kim H."/>
            <person name="Joh K."/>
        </authorList>
    </citation>
    <scope>NUCLEOTIDE SEQUENCE [LARGE SCALE GENOMIC DNA]</scope>
    <source>
        <strain evidence="11 12">HMF4905</strain>
    </source>
</reference>
<sequence>MTRLKSIALYFLLTLLTSAGVRAQLLSESIRLNQVGFYPDAPKIAIVVGEVSGPFQITTPDGKKVLFSGTLSEPRQNAISGKIAHTADFSALHTTGTFVVVVPGLGRSYPFSIRPAVNRDLAIGALKGYYYQRASIALPESFAGQWHRPAGHPDTHVLIHPSAASVTRPEGTTISSPRGWYDAGDYNKYIVNSGITMGTLLSLYEDFPDFCRTLVTTIPESKNSLPDLLDESLWNLRWMLTMQDPVDGGVYHKLTNARFDGMIMPGQAEKDRYVVQKSITATLDFAAVMAQASRVFRHYNRELPGLADSCITAAVHAWQWAKQNPTMRYDQNAMNGQFEPDVVTGGYEDRDASDEWIWAATELYLTTKDEGYYKAVNLFPDEKTPLPSWSQVRTLAYYSLARFGNKLTPVGQKDLAQLKNRLIQFADQLRQGIDKQAFQTVMGKSPSDYIWGSSAVAANQGIALIQAYQLTNDRAYLDAALTNLDYLLGRNATGYSFVTGFGSKTPRHPHHRPSVADGIEAPVPGLLSGGTNANAARQDKCVGYTSTFADEVYLDDDCSYASNEIAINWNAPLVYLAAALEALQKKAHYSTSSK</sequence>
<dbReference type="SUPFAM" id="SSF81296">
    <property type="entry name" value="E set domains"/>
    <property type="match status" value="1"/>
</dbReference>
<feature type="active site" evidence="7">
    <location>
        <position position="564"/>
    </location>
</feature>
<dbReference type="EC" id="3.2.1.4" evidence="8"/>